<dbReference type="GeneID" id="25732420"/>
<feature type="non-terminal residue" evidence="2">
    <location>
        <position position="122"/>
    </location>
</feature>
<gene>
    <name evidence="2" type="ORF">MNEG_14820</name>
</gene>
<sequence length="122" mass="12613">MAATAVCSLDVAGASLALHHGNAWTTPSEPAHLLSLFQVRGPAAQQCSAAQLPPGQVKGYDPDRTLAQAEPSTNNVGLINDEDSSLFQPVVHTTTGQAVGPSSMADPGRMAYPPPMPPMMPP</sequence>
<dbReference type="KEGG" id="mng:MNEG_14820"/>
<name>A0A0D2LN01_9CHLO</name>
<accession>A0A0D2LN01</accession>
<dbReference type="Proteomes" id="UP000054498">
    <property type="component" value="Unassembled WGS sequence"/>
</dbReference>
<evidence type="ECO:0000313" key="2">
    <source>
        <dbReference type="EMBL" id="KIY93144.1"/>
    </source>
</evidence>
<evidence type="ECO:0000256" key="1">
    <source>
        <dbReference type="SAM" id="MobiDB-lite"/>
    </source>
</evidence>
<dbReference type="EMBL" id="KK105011">
    <property type="protein sequence ID" value="KIY93144.1"/>
    <property type="molecule type" value="Genomic_DNA"/>
</dbReference>
<dbReference type="AlphaFoldDB" id="A0A0D2LN01"/>
<dbReference type="RefSeq" id="XP_013892164.1">
    <property type="nucleotide sequence ID" value="XM_014036710.1"/>
</dbReference>
<reference evidence="2 3" key="1">
    <citation type="journal article" date="2013" name="BMC Genomics">
        <title>Reconstruction of the lipid metabolism for the microalga Monoraphidium neglectum from its genome sequence reveals characteristics suitable for biofuel production.</title>
        <authorList>
            <person name="Bogen C."/>
            <person name="Al-Dilaimi A."/>
            <person name="Albersmeier A."/>
            <person name="Wichmann J."/>
            <person name="Grundmann M."/>
            <person name="Rupp O."/>
            <person name="Lauersen K.J."/>
            <person name="Blifernez-Klassen O."/>
            <person name="Kalinowski J."/>
            <person name="Goesmann A."/>
            <person name="Mussgnug J.H."/>
            <person name="Kruse O."/>
        </authorList>
    </citation>
    <scope>NUCLEOTIDE SEQUENCE [LARGE SCALE GENOMIC DNA]</scope>
    <source>
        <strain evidence="2 3">SAG 48.87</strain>
    </source>
</reference>
<proteinExistence type="predicted"/>
<feature type="compositionally biased region" description="Pro residues" evidence="1">
    <location>
        <begin position="112"/>
        <end position="122"/>
    </location>
</feature>
<organism evidence="2 3">
    <name type="scientific">Monoraphidium neglectum</name>
    <dbReference type="NCBI Taxonomy" id="145388"/>
    <lineage>
        <taxon>Eukaryota</taxon>
        <taxon>Viridiplantae</taxon>
        <taxon>Chlorophyta</taxon>
        <taxon>core chlorophytes</taxon>
        <taxon>Chlorophyceae</taxon>
        <taxon>CS clade</taxon>
        <taxon>Sphaeropleales</taxon>
        <taxon>Selenastraceae</taxon>
        <taxon>Monoraphidium</taxon>
    </lineage>
</organism>
<protein>
    <submittedName>
        <fullName evidence="2">Uncharacterized protein</fullName>
    </submittedName>
</protein>
<feature type="region of interest" description="Disordered" evidence="1">
    <location>
        <begin position="95"/>
        <end position="122"/>
    </location>
</feature>
<keyword evidence="3" id="KW-1185">Reference proteome</keyword>
<evidence type="ECO:0000313" key="3">
    <source>
        <dbReference type="Proteomes" id="UP000054498"/>
    </source>
</evidence>